<dbReference type="VEuPathDB" id="MicrosporidiaDB:H312_02659"/>
<dbReference type="HOGENOM" id="CLU_608293_0_0_1"/>
<evidence type="ECO:0000313" key="3">
    <source>
        <dbReference type="Proteomes" id="UP000030655"/>
    </source>
</evidence>
<dbReference type="EMBL" id="KK365216">
    <property type="protein sequence ID" value="KCZ79947.1"/>
    <property type="molecule type" value="Genomic_DNA"/>
</dbReference>
<protein>
    <submittedName>
        <fullName evidence="2">Uncharacterized protein</fullName>
    </submittedName>
</protein>
<proteinExistence type="predicted"/>
<name>A0A059EYK9_9MICR</name>
<organism evidence="2 3">
    <name type="scientific">Anncaliia algerae PRA339</name>
    <dbReference type="NCBI Taxonomy" id="1288291"/>
    <lineage>
        <taxon>Eukaryota</taxon>
        <taxon>Fungi</taxon>
        <taxon>Fungi incertae sedis</taxon>
        <taxon>Microsporidia</taxon>
        <taxon>Tubulinosematoidea</taxon>
        <taxon>Tubulinosematidae</taxon>
        <taxon>Anncaliia</taxon>
    </lineage>
</organism>
<keyword evidence="3" id="KW-1185">Reference proteome</keyword>
<dbReference type="AlphaFoldDB" id="A0A059EYK9"/>
<accession>A0A059EYK9</accession>
<sequence length="450" mass="55061">MNFICMLLCFLYCNASDNLKLLPIESKEQRIKFFDTNYRLKYLRKNMNESIEMRNKFVTYKAFVEDLFHKKTLKNQKDNNLVKEKSLWLYWQLKKLQNNLRRFKFVIFKESNKSKHVINVIHPFILKTISKYIYYIKVQISFHKIYFYNKIYMNSDANQCLKDIFIKKLEEVIEVKHKFILIQMFYIQLIAHLNVNFISFDIFYNEILNISIKKMKIKIINIFSEIKNTNEGNIPRRIYLYRINYKDKIMKNSVIRKNILNLYYNFFYFNFLKRSIGNFNISFKYLQEDILKKNGFLFLKERFVKFGKNSEIIDNFLTFMKYFIENSINNKLVASEKIEFIENRIRNCVEYSFMLLMKQTNLLKFTRIIDDGNISTLRQFINLDFILPFENLIKSLAEYEVTKKLKLTEEYFYEYFNFYCDMYKNKYRISESLMVRIKKVLGRFIDGNLY</sequence>
<reference evidence="2 3" key="2">
    <citation type="submission" date="2014-03" db="EMBL/GenBank/DDBJ databases">
        <title>The Genome Sequence of Anncaliia algerae insect isolate PRA339.</title>
        <authorList>
            <consortium name="The Broad Institute Genome Sequencing Platform"/>
            <consortium name="The Broad Institute Genome Sequencing Center for Infectious Disease"/>
            <person name="Cuomo C."/>
            <person name="Becnel J."/>
            <person name="Sanscrainte N."/>
            <person name="Walker B."/>
            <person name="Young S.K."/>
            <person name="Zeng Q."/>
            <person name="Gargeya S."/>
            <person name="Fitzgerald M."/>
            <person name="Haas B."/>
            <person name="Abouelleil A."/>
            <person name="Alvarado L."/>
            <person name="Arachchi H.M."/>
            <person name="Berlin A.M."/>
            <person name="Chapman S.B."/>
            <person name="Dewar J."/>
            <person name="Goldberg J."/>
            <person name="Griggs A."/>
            <person name="Gujja S."/>
            <person name="Hansen M."/>
            <person name="Howarth C."/>
            <person name="Imamovic A."/>
            <person name="Larimer J."/>
            <person name="McCowan C."/>
            <person name="Murphy C."/>
            <person name="Neiman D."/>
            <person name="Pearson M."/>
            <person name="Priest M."/>
            <person name="Roberts A."/>
            <person name="Saif S."/>
            <person name="Shea T."/>
            <person name="Sisk P."/>
            <person name="Sykes S."/>
            <person name="Wortman J."/>
            <person name="Nusbaum C."/>
            <person name="Birren B."/>
        </authorList>
    </citation>
    <scope>NUCLEOTIDE SEQUENCE [LARGE SCALE GENOMIC DNA]</scope>
    <source>
        <strain evidence="2 3">PRA339</strain>
    </source>
</reference>
<feature type="signal peptide" evidence="1">
    <location>
        <begin position="1"/>
        <end position="15"/>
    </location>
</feature>
<feature type="chain" id="PRO_5012475097" evidence="1">
    <location>
        <begin position="16"/>
        <end position="450"/>
    </location>
</feature>
<dbReference type="Proteomes" id="UP000030655">
    <property type="component" value="Unassembled WGS sequence"/>
</dbReference>
<gene>
    <name evidence="2" type="ORF">H312_02659</name>
</gene>
<evidence type="ECO:0000256" key="1">
    <source>
        <dbReference type="SAM" id="SignalP"/>
    </source>
</evidence>
<evidence type="ECO:0000313" key="2">
    <source>
        <dbReference type="EMBL" id="KCZ79947.1"/>
    </source>
</evidence>
<reference evidence="3" key="1">
    <citation type="submission" date="2013-02" db="EMBL/GenBank/DDBJ databases">
        <authorList>
            <consortium name="The Broad Institute Genome Sequencing Platform"/>
            <person name="Cuomo C."/>
            <person name="Becnel J."/>
            <person name="Sanscrainte N."/>
            <person name="Walker B."/>
            <person name="Young S.K."/>
            <person name="Zeng Q."/>
            <person name="Gargeya S."/>
            <person name="Fitzgerald M."/>
            <person name="Haas B."/>
            <person name="Abouelleil A."/>
            <person name="Alvarado L."/>
            <person name="Arachchi H.M."/>
            <person name="Berlin A.M."/>
            <person name="Chapman S.B."/>
            <person name="Dewar J."/>
            <person name="Goldberg J."/>
            <person name="Griggs A."/>
            <person name="Gujja S."/>
            <person name="Hansen M."/>
            <person name="Howarth C."/>
            <person name="Imamovic A."/>
            <person name="Larimer J."/>
            <person name="McCowan C."/>
            <person name="Murphy C."/>
            <person name="Neiman D."/>
            <person name="Pearson M."/>
            <person name="Priest M."/>
            <person name="Roberts A."/>
            <person name="Saif S."/>
            <person name="Shea T."/>
            <person name="Sisk P."/>
            <person name="Sykes S."/>
            <person name="Wortman J."/>
            <person name="Nusbaum C."/>
            <person name="Birren B."/>
        </authorList>
    </citation>
    <scope>NUCLEOTIDE SEQUENCE [LARGE SCALE GENOMIC DNA]</scope>
    <source>
        <strain evidence="3">PRA339</strain>
    </source>
</reference>
<keyword evidence="1" id="KW-0732">Signal</keyword>